<proteinExistence type="predicted"/>
<dbReference type="Proteomes" id="UP001162480">
    <property type="component" value="Chromosome 6"/>
</dbReference>
<evidence type="ECO:0000313" key="2">
    <source>
        <dbReference type="Proteomes" id="UP001162480"/>
    </source>
</evidence>
<sequence>MFWLNRVSRSNLSTYNFFLSDSARYLLNSEPLMMATTSRFTVSPVGASQQVSRQSYSEDDRQCYLMQITLHPVYTGNPNEPLPQICYKRLPRLINGIPLGAGVIKNNEMDHIRWRYIEGLSGGGHGTQTFISEPMYRDEAEDAKRSFKDRLLKQSRSVFGDVTVKVSVILSQCVHYDEEFYINDVADTISDGLHFRD</sequence>
<gene>
    <name evidence="1" type="ORF">OCTVUL_1B014824</name>
</gene>
<reference evidence="1" key="1">
    <citation type="submission" date="2023-08" db="EMBL/GenBank/DDBJ databases">
        <authorList>
            <person name="Alioto T."/>
            <person name="Alioto T."/>
            <person name="Gomez Garrido J."/>
        </authorList>
    </citation>
    <scope>NUCLEOTIDE SEQUENCE</scope>
</reference>
<dbReference type="AlphaFoldDB" id="A0AA36AY40"/>
<accession>A0AA36AY40</accession>
<evidence type="ECO:0000313" key="1">
    <source>
        <dbReference type="EMBL" id="CAI9724420.1"/>
    </source>
</evidence>
<name>A0AA36AY40_OCTVU</name>
<keyword evidence="2" id="KW-1185">Reference proteome</keyword>
<protein>
    <submittedName>
        <fullName evidence="1">Uncharacterized protein</fullName>
    </submittedName>
</protein>
<organism evidence="1 2">
    <name type="scientific">Octopus vulgaris</name>
    <name type="common">Common octopus</name>
    <dbReference type="NCBI Taxonomy" id="6645"/>
    <lineage>
        <taxon>Eukaryota</taxon>
        <taxon>Metazoa</taxon>
        <taxon>Spiralia</taxon>
        <taxon>Lophotrochozoa</taxon>
        <taxon>Mollusca</taxon>
        <taxon>Cephalopoda</taxon>
        <taxon>Coleoidea</taxon>
        <taxon>Octopodiformes</taxon>
        <taxon>Octopoda</taxon>
        <taxon>Incirrata</taxon>
        <taxon>Octopodidae</taxon>
        <taxon>Octopus</taxon>
    </lineage>
</organism>
<dbReference type="EMBL" id="OX597819">
    <property type="protein sequence ID" value="CAI9724420.1"/>
    <property type="molecule type" value="Genomic_DNA"/>
</dbReference>